<dbReference type="PRINTS" id="PR00412">
    <property type="entry name" value="EPOXHYDRLASE"/>
</dbReference>
<dbReference type="EMBL" id="JADBGQ010000005">
    <property type="protein sequence ID" value="KAG5399377.1"/>
    <property type="molecule type" value="Genomic_DNA"/>
</dbReference>
<accession>A0ABQ7MKW8</accession>
<comment type="caution">
    <text evidence="4">The sequence shown here is derived from an EMBL/GenBank/DDBJ whole genome shotgun (WGS) entry which is preliminary data.</text>
</comment>
<dbReference type="InterPro" id="IPR029058">
    <property type="entry name" value="AB_hydrolase_fold"/>
</dbReference>
<comment type="similarity">
    <text evidence="2">Belongs to the AB hydrolase superfamily. Epoxide hydrolase family.</text>
</comment>
<gene>
    <name evidence="4" type="primary">A05p052320.1_BraROA</name>
    <name evidence="4" type="ORF">IGI04_021191</name>
</gene>
<keyword evidence="1" id="KW-0378">Hydrolase</keyword>
<dbReference type="PANTHER" id="PTHR43329">
    <property type="entry name" value="EPOXIDE HYDROLASE"/>
    <property type="match status" value="1"/>
</dbReference>
<dbReference type="InterPro" id="IPR000639">
    <property type="entry name" value="Epox_hydrolase-like"/>
</dbReference>
<organism evidence="4 5">
    <name type="scientific">Brassica rapa subsp. trilocularis</name>
    <dbReference type="NCBI Taxonomy" id="1813537"/>
    <lineage>
        <taxon>Eukaryota</taxon>
        <taxon>Viridiplantae</taxon>
        <taxon>Streptophyta</taxon>
        <taxon>Embryophyta</taxon>
        <taxon>Tracheophyta</taxon>
        <taxon>Spermatophyta</taxon>
        <taxon>Magnoliopsida</taxon>
        <taxon>eudicotyledons</taxon>
        <taxon>Gunneridae</taxon>
        <taxon>Pentapetalae</taxon>
        <taxon>rosids</taxon>
        <taxon>malvids</taxon>
        <taxon>Brassicales</taxon>
        <taxon>Brassicaceae</taxon>
        <taxon>Brassiceae</taxon>
        <taxon>Brassica</taxon>
    </lineage>
</organism>
<feature type="domain" description="AB hydrolase-1" evidence="3">
    <location>
        <begin position="96"/>
        <end position="208"/>
    </location>
</feature>
<reference evidence="4 5" key="1">
    <citation type="submission" date="2021-03" db="EMBL/GenBank/DDBJ databases">
        <authorList>
            <person name="King G.J."/>
            <person name="Bancroft I."/>
            <person name="Baten A."/>
            <person name="Bloomfield J."/>
            <person name="Borpatragohain P."/>
            <person name="He Z."/>
            <person name="Irish N."/>
            <person name="Irwin J."/>
            <person name="Liu K."/>
            <person name="Mauleon R.P."/>
            <person name="Moore J."/>
            <person name="Morris R."/>
            <person name="Ostergaard L."/>
            <person name="Wang B."/>
            <person name="Wells R."/>
        </authorList>
    </citation>
    <scope>NUCLEOTIDE SEQUENCE [LARGE SCALE GENOMIC DNA]</scope>
    <source>
        <strain evidence="4">R-o-18</strain>
        <tissue evidence="4">Leaf</tissue>
    </source>
</reference>
<dbReference type="Pfam" id="PF00561">
    <property type="entry name" value="Abhydrolase_1"/>
    <property type="match status" value="1"/>
</dbReference>
<evidence type="ECO:0000313" key="5">
    <source>
        <dbReference type="Proteomes" id="UP000823674"/>
    </source>
</evidence>
<dbReference type="InterPro" id="IPR000073">
    <property type="entry name" value="AB_hydrolase_1"/>
</dbReference>
<feature type="non-terminal residue" evidence="4">
    <location>
        <position position="1"/>
    </location>
</feature>
<evidence type="ECO:0000259" key="3">
    <source>
        <dbReference type="Pfam" id="PF00561"/>
    </source>
</evidence>
<evidence type="ECO:0000256" key="1">
    <source>
        <dbReference type="ARBA" id="ARBA00022801"/>
    </source>
</evidence>
<proteinExistence type="inferred from homology"/>
<dbReference type="SUPFAM" id="SSF53474">
    <property type="entry name" value="alpha/beta-Hydrolases"/>
    <property type="match status" value="1"/>
</dbReference>
<dbReference type="Gene3D" id="3.40.50.1820">
    <property type="entry name" value="alpha/beta hydrolase"/>
    <property type="match status" value="1"/>
</dbReference>
<sequence length="399" mass="45384">YLPHRFQVISRHAIHRVNTNLYRLFNLSQLIYKHISMALQSKKSSSLFISQQKLLSYTFMDPTKNRGEMEGIDHRMVSVNGITMHIAEKGPKEGTVVLLLHGFPDLWYTWRHQITALSSLGHRAVAPDLRGYGDSDSPECFSEYTCLHLVGDLVALIDSVSGDQEKVFLVGHDWGAIVGWYLCLFRPEKIKGFVCLSVPYKPRNPKVKPVEGFKAVFGDDYYICRFQEPGKAEREIACADPRRVLKNIFIGRELGPPILPKDNPFGAYPNPNCEQVKLPEWFSKEDLDYYVSKFKKTGFTGGLNYYRAMDLTWELTAPWTGAKIQVPVKFMTGDLDMVYTTPGVKEYIHGGGFAADVPNLQEVVVIEDAGHFANQEKPQEVTAHINDFFTKLQDNYKSF</sequence>
<protein>
    <recommendedName>
        <fullName evidence="3">AB hydrolase-1 domain-containing protein</fullName>
    </recommendedName>
</protein>
<keyword evidence="5" id="KW-1185">Reference proteome</keyword>
<evidence type="ECO:0000256" key="2">
    <source>
        <dbReference type="ARBA" id="ARBA00038334"/>
    </source>
</evidence>
<dbReference type="Proteomes" id="UP000823674">
    <property type="component" value="Chromosome A05"/>
</dbReference>
<name>A0ABQ7MKW8_BRACM</name>
<evidence type="ECO:0000313" key="4">
    <source>
        <dbReference type="EMBL" id="KAG5399377.1"/>
    </source>
</evidence>